<name>A0ACB8V463_9EURO</name>
<protein>
    <submittedName>
        <fullName evidence="1">Uncharacterized protein</fullName>
    </submittedName>
</protein>
<proteinExistence type="predicted"/>
<reference evidence="1" key="1">
    <citation type="journal article" date="2022" name="bioRxiv">
        <title>Population genetic analysis of Ophidiomyces ophidiicola, the causative agent of snake fungal disease, indicates recent introductions to the USA.</title>
        <authorList>
            <person name="Ladner J.T."/>
            <person name="Palmer J.M."/>
            <person name="Ettinger C.L."/>
            <person name="Stajich J.E."/>
            <person name="Farrell T.M."/>
            <person name="Glorioso B.M."/>
            <person name="Lawson B."/>
            <person name="Price S.J."/>
            <person name="Stengle A.G."/>
            <person name="Grear D.A."/>
            <person name="Lorch J.M."/>
        </authorList>
    </citation>
    <scope>NUCLEOTIDE SEQUENCE</scope>
    <source>
        <strain evidence="1">NWHC 24266-5</strain>
    </source>
</reference>
<sequence>MRYPNHAFVLPLQNPTVILPHSVIDEIKSLPDSQVSLNANNYRRFFGRYTLMGTPSDEFVASVKQDLTRNVGAMLSEMLEETDYATKCTIGEYQDIRNKAIPVYSTMLRYIALVSGRVFVGLPLCRSEEWVESSINYAVESVAAGQQLRAYPAQLRTLVAPFLQKIRDVQQHQARVREMLHDTISYCQQQGGAEKKPDACQQRGRLANWLLRHYGSQSSVSEKLLGKDHLLASFAAIHIATNALTHVLLELAARPAYQDELHEEIATVLTSGSSKDLTMVGIGKMVKLDSFIKESLRVNPPGGVVTLMRETTAPLAPSCGPLIPKGTLIAFANNRFDMSSPHPFDPDEFDGFRYSRARQTAGNEGSNQLITPSSDSLTWGYGSHACPGRLFAATELKVIAIHLITNFDLRLKNGEGRPPNTSHDFQIMPDPRAEIVLNFRK</sequence>
<organism evidence="1">
    <name type="scientific">Ophidiomyces ophidiicola</name>
    <dbReference type="NCBI Taxonomy" id="1387563"/>
    <lineage>
        <taxon>Eukaryota</taxon>
        <taxon>Fungi</taxon>
        <taxon>Dikarya</taxon>
        <taxon>Ascomycota</taxon>
        <taxon>Pezizomycotina</taxon>
        <taxon>Eurotiomycetes</taxon>
        <taxon>Eurotiomycetidae</taxon>
        <taxon>Onygenales</taxon>
        <taxon>Onygenaceae</taxon>
        <taxon>Ophidiomyces</taxon>
    </lineage>
</organism>
<gene>
    <name evidence="1" type="ORF">LOY88_001116</name>
</gene>
<dbReference type="EMBL" id="JALBCA010000011">
    <property type="protein sequence ID" value="KAI2391592.1"/>
    <property type="molecule type" value="Genomic_DNA"/>
</dbReference>
<comment type="caution">
    <text evidence="1">The sequence shown here is derived from an EMBL/GenBank/DDBJ whole genome shotgun (WGS) entry which is preliminary data.</text>
</comment>
<evidence type="ECO:0000313" key="1">
    <source>
        <dbReference type="EMBL" id="KAI2391592.1"/>
    </source>
</evidence>
<accession>A0ACB8V463</accession>